<dbReference type="Proteomes" id="UP000561726">
    <property type="component" value="Unassembled WGS sequence"/>
</dbReference>
<evidence type="ECO:0000256" key="2">
    <source>
        <dbReference type="SAM" id="Phobius"/>
    </source>
</evidence>
<evidence type="ECO:0008006" key="7">
    <source>
        <dbReference type="Google" id="ProtNLM"/>
    </source>
</evidence>
<dbReference type="Proteomes" id="UP000029864">
    <property type="component" value="Unassembled WGS sequence"/>
</dbReference>
<comment type="caution">
    <text evidence="3">The sequence shown here is derived from an EMBL/GenBank/DDBJ whole genome shotgun (WGS) entry which is preliminary data.</text>
</comment>
<feature type="region of interest" description="Disordered" evidence="1">
    <location>
        <begin position="40"/>
        <end position="62"/>
    </location>
</feature>
<name>A0A099JHL4_9MICO</name>
<dbReference type="RefSeq" id="WP_035836060.1">
    <property type="nucleotide sequence ID" value="NZ_JACHBQ010000001.1"/>
</dbReference>
<sequence length="162" mass="17266">MTSNRDNDALSWGGDDDPTLTPGSVEPQLVEGWSIPHSTEQVENTHAAVTEPDAEEPRTSDAAAPDFAGSAALVFMGILAGVYLLYTIGWFIGAGRIVTPASTDPVATFMFSLGTWLAVAAPIVWFATSFWLTNDRPRLRLTWLLIGVVVLAPLPLLLGGNA</sequence>
<feature type="transmembrane region" description="Helical" evidence="2">
    <location>
        <begin position="67"/>
        <end position="86"/>
    </location>
</feature>
<evidence type="ECO:0000313" key="6">
    <source>
        <dbReference type="Proteomes" id="UP000561726"/>
    </source>
</evidence>
<dbReference type="EMBL" id="JACHBQ010000001">
    <property type="protein sequence ID" value="MBB5641727.1"/>
    <property type="molecule type" value="Genomic_DNA"/>
</dbReference>
<evidence type="ECO:0000256" key="1">
    <source>
        <dbReference type="SAM" id="MobiDB-lite"/>
    </source>
</evidence>
<dbReference type="STRING" id="1001240.GY21_07215"/>
<feature type="transmembrane region" description="Helical" evidence="2">
    <location>
        <begin position="106"/>
        <end position="127"/>
    </location>
</feature>
<feature type="transmembrane region" description="Helical" evidence="2">
    <location>
        <begin position="139"/>
        <end position="158"/>
    </location>
</feature>
<gene>
    <name evidence="4" type="ORF">BJ997_002275</name>
    <name evidence="3" type="ORF">GY21_07215</name>
</gene>
<evidence type="ECO:0000313" key="5">
    <source>
        <dbReference type="Proteomes" id="UP000029864"/>
    </source>
</evidence>
<keyword evidence="2" id="KW-0472">Membrane</keyword>
<proteinExistence type="predicted"/>
<keyword evidence="5" id="KW-1185">Reference proteome</keyword>
<organism evidence="3 5">
    <name type="scientific">Cryobacterium roopkundense</name>
    <dbReference type="NCBI Taxonomy" id="1001240"/>
    <lineage>
        <taxon>Bacteria</taxon>
        <taxon>Bacillati</taxon>
        <taxon>Actinomycetota</taxon>
        <taxon>Actinomycetes</taxon>
        <taxon>Micrococcales</taxon>
        <taxon>Microbacteriaceae</taxon>
        <taxon>Cryobacterium</taxon>
    </lineage>
</organism>
<dbReference type="eggNOG" id="ENOG503204X">
    <property type="taxonomic scope" value="Bacteria"/>
</dbReference>
<protein>
    <recommendedName>
        <fullName evidence="7">DNA polymerase III subunit gamma/tau</fullName>
    </recommendedName>
</protein>
<evidence type="ECO:0000313" key="4">
    <source>
        <dbReference type="EMBL" id="MBB5641727.1"/>
    </source>
</evidence>
<dbReference type="AlphaFoldDB" id="A0A099JHL4"/>
<keyword evidence="2" id="KW-1133">Transmembrane helix</keyword>
<dbReference type="OrthoDB" id="4981704at2"/>
<keyword evidence="2" id="KW-0812">Transmembrane</keyword>
<accession>A0A099JHL4</accession>
<feature type="region of interest" description="Disordered" evidence="1">
    <location>
        <begin position="1"/>
        <end position="27"/>
    </location>
</feature>
<dbReference type="EMBL" id="JPXF01000023">
    <property type="protein sequence ID" value="KGJ77560.1"/>
    <property type="molecule type" value="Genomic_DNA"/>
</dbReference>
<evidence type="ECO:0000313" key="3">
    <source>
        <dbReference type="EMBL" id="KGJ77560.1"/>
    </source>
</evidence>
<reference evidence="3 5" key="1">
    <citation type="submission" date="2014-08" db="EMBL/GenBank/DDBJ databases">
        <authorList>
            <person name="Sisinthy S."/>
        </authorList>
    </citation>
    <scope>NUCLEOTIDE SEQUENCE [LARGE SCALE GENOMIC DNA]</scope>
    <source>
        <strain evidence="3 5">RuG17</strain>
    </source>
</reference>
<reference evidence="4 6" key="2">
    <citation type="submission" date="2020-08" db="EMBL/GenBank/DDBJ databases">
        <title>Sequencing the genomes of 1000 actinobacteria strains.</title>
        <authorList>
            <person name="Klenk H.-P."/>
        </authorList>
    </citation>
    <scope>NUCLEOTIDE SEQUENCE [LARGE SCALE GENOMIC DNA]</scope>
    <source>
        <strain evidence="4 6">DSM 21065</strain>
    </source>
</reference>